<dbReference type="EMBL" id="JAHSTS010000002">
    <property type="protein sequence ID" value="MBV4460914.1"/>
    <property type="molecule type" value="Genomic_DNA"/>
</dbReference>
<feature type="domain" description="ATPase AAA-type core" evidence="1">
    <location>
        <begin position="23"/>
        <end position="343"/>
    </location>
</feature>
<protein>
    <submittedName>
        <fullName evidence="2">AAA family ATPase</fullName>
    </submittedName>
</protein>
<name>A0ABS6PKB1_9PSED</name>
<organism evidence="2 3">
    <name type="scientific">Pseudomonas ekonensis</name>
    <dbReference type="NCBI Taxonomy" id="2842353"/>
    <lineage>
        <taxon>Bacteria</taxon>
        <taxon>Pseudomonadati</taxon>
        <taxon>Pseudomonadota</taxon>
        <taxon>Gammaproteobacteria</taxon>
        <taxon>Pseudomonadales</taxon>
        <taxon>Pseudomonadaceae</taxon>
        <taxon>Pseudomonas</taxon>
    </lineage>
</organism>
<gene>
    <name evidence="2" type="ORF">KVG96_23415</name>
</gene>
<comment type="caution">
    <text evidence="2">The sequence shown here is derived from an EMBL/GenBank/DDBJ whole genome shotgun (WGS) entry which is preliminary data.</text>
</comment>
<dbReference type="InterPro" id="IPR003959">
    <property type="entry name" value="ATPase_AAA_core"/>
</dbReference>
<sequence>MLKTLAVANYRSINKLVIPLGRLNLITGPNGSGKSNLYRALRLLAETAQGGVVNALAREGGLDSTFWAGPQTLSRRMRNGEVAIEPTVRQGTKRLRLGFAGEDFGYSIALGLPEPSRSYFALDPEIKRECIWAGAFHRPASLLVDRDGPMIRAREGRGWDVLAQHTPTFDSLFDQVGSLRASPEVFQMREFIRRWRFYDHFRSDADAPARQPQLGTRTPVLHHDGRDLAAALRTIIEIGDPDALRTAVSDAFPGARLEIAPLAGGRFAIEFHQEGLLRPLSAAELSDGTLRYLLLVAALLTPRPPSLMVLNEPETSLHPDLLPALARLIIRVSEDCQVWVVSHARRLISALQEDPDCNCIVLEKTLGQTGVVGQRMLDEPAWHWPD</sequence>
<dbReference type="PANTHER" id="PTHR32182">
    <property type="entry name" value="DNA REPLICATION AND REPAIR PROTEIN RECF"/>
    <property type="match status" value="1"/>
</dbReference>
<evidence type="ECO:0000313" key="2">
    <source>
        <dbReference type="EMBL" id="MBV4460914.1"/>
    </source>
</evidence>
<dbReference type="RefSeq" id="WP_217894136.1">
    <property type="nucleotide sequence ID" value="NZ_JAHSTS010000002.1"/>
</dbReference>
<evidence type="ECO:0000259" key="1">
    <source>
        <dbReference type="Pfam" id="PF13304"/>
    </source>
</evidence>
<reference evidence="2 3" key="1">
    <citation type="submission" date="2021-06" db="EMBL/GenBank/DDBJ databases">
        <title>Updating the genus Pseudomonas: Description of 43 new species and partition of the Pseudomonas putida group.</title>
        <authorList>
            <person name="Girard L."/>
            <person name="Lood C."/>
            <person name="Vandamme P."/>
            <person name="Rokni-Zadeh H."/>
            <person name="Van Noort V."/>
            <person name="Hofte M."/>
            <person name="Lavigne R."/>
            <person name="De Mot R."/>
        </authorList>
    </citation>
    <scope>NUCLEOTIDE SEQUENCE [LARGE SCALE GENOMIC DNA]</scope>
    <source>
        <strain evidence="2 3">COR58</strain>
    </source>
</reference>
<accession>A0ABS6PKB1</accession>
<proteinExistence type="predicted"/>
<dbReference type="Pfam" id="PF13304">
    <property type="entry name" value="AAA_21"/>
    <property type="match status" value="1"/>
</dbReference>
<dbReference type="InterPro" id="IPR014555">
    <property type="entry name" value="RecF-like"/>
</dbReference>
<evidence type="ECO:0000313" key="3">
    <source>
        <dbReference type="Proteomes" id="UP000765224"/>
    </source>
</evidence>
<dbReference type="Proteomes" id="UP000765224">
    <property type="component" value="Unassembled WGS sequence"/>
</dbReference>
<keyword evidence="3" id="KW-1185">Reference proteome</keyword>
<dbReference type="PIRSF" id="PIRSF029347">
    <property type="entry name" value="RecF"/>
    <property type="match status" value="1"/>
</dbReference>
<dbReference type="PANTHER" id="PTHR32182:SF25">
    <property type="entry name" value="SLR1056 PROTEIN"/>
    <property type="match status" value="1"/>
</dbReference>